<evidence type="ECO:0000313" key="1">
    <source>
        <dbReference type="EMBL" id="HGQ35799.1"/>
    </source>
</evidence>
<dbReference type="EMBL" id="DTBD01000025">
    <property type="protein sequence ID" value="HGQ64355.1"/>
    <property type="molecule type" value="Genomic_DNA"/>
</dbReference>
<comment type="caution">
    <text evidence="2">The sequence shown here is derived from an EMBL/GenBank/DDBJ whole genome shotgun (WGS) entry which is preliminary data.</text>
</comment>
<accession>A0A7C4JJZ0</accession>
<dbReference type="AlphaFoldDB" id="A0A7C4JJZ0"/>
<reference evidence="2" key="1">
    <citation type="journal article" date="2020" name="mSystems">
        <title>Genome- and Community-Level Interaction Insights into Carbon Utilization and Element Cycling Functions of Hydrothermarchaeota in Hydrothermal Sediment.</title>
        <authorList>
            <person name="Zhou Z."/>
            <person name="Liu Y."/>
            <person name="Xu W."/>
            <person name="Pan J."/>
            <person name="Luo Z.H."/>
            <person name="Li M."/>
        </authorList>
    </citation>
    <scope>NUCLEOTIDE SEQUENCE [LARGE SCALE GENOMIC DNA]</scope>
    <source>
        <strain evidence="2">SpSt-637</strain>
        <strain evidence="1">SpSt-667</strain>
    </source>
</reference>
<dbReference type="EMBL" id="DTCK01000021">
    <property type="protein sequence ID" value="HGQ35799.1"/>
    <property type="molecule type" value="Genomic_DNA"/>
</dbReference>
<protein>
    <submittedName>
        <fullName evidence="2">Uncharacterized protein</fullName>
    </submittedName>
</protein>
<gene>
    <name evidence="2" type="ORF">ENU08_03835</name>
    <name evidence="1" type="ORF">ENU41_03870</name>
</gene>
<sequence>MQYKSIKLIEQQLVEVIERGLDKANILRSYGFSKEADEEIISNILTAIILIRAYCLYSYIDEERCIALEQTLLPLYATFVTVYKVGVDSRFLDQISALLSHGVQQSKAEDIAYEVGVA</sequence>
<name>A0A7C4JJZ0_9CREN</name>
<proteinExistence type="predicted"/>
<organism evidence="2">
    <name type="scientific">Ignisphaera aggregans</name>
    <dbReference type="NCBI Taxonomy" id="334771"/>
    <lineage>
        <taxon>Archaea</taxon>
        <taxon>Thermoproteota</taxon>
        <taxon>Thermoprotei</taxon>
        <taxon>Desulfurococcales</taxon>
        <taxon>Desulfurococcaceae</taxon>
        <taxon>Ignisphaera</taxon>
    </lineage>
</organism>
<evidence type="ECO:0000313" key="2">
    <source>
        <dbReference type="EMBL" id="HGQ64355.1"/>
    </source>
</evidence>